<name>A0A1R2CX81_9CILI</name>
<protein>
    <recommendedName>
        <fullName evidence="2">B box-type domain-containing protein</fullName>
    </recommendedName>
</protein>
<keyword evidence="1" id="KW-0863">Zinc-finger</keyword>
<keyword evidence="1" id="KW-0479">Metal-binding</keyword>
<dbReference type="PANTHER" id="PTHR25462">
    <property type="entry name" value="BONUS, ISOFORM C-RELATED"/>
    <property type="match status" value="1"/>
</dbReference>
<reference evidence="3 4" key="1">
    <citation type="submission" date="2016-11" db="EMBL/GenBank/DDBJ databases">
        <title>The macronuclear genome of Stentor coeruleus: a giant cell with tiny introns.</title>
        <authorList>
            <person name="Slabodnick M."/>
            <person name="Ruby J.G."/>
            <person name="Reiff S.B."/>
            <person name="Swart E.C."/>
            <person name="Gosai S."/>
            <person name="Prabakaran S."/>
            <person name="Witkowska E."/>
            <person name="Larue G.E."/>
            <person name="Fisher S."/>
            <person name="Freeman R.M."/>
            <person name="Gunawardena J."/>
            <person name="Chu W."/>
            <person name="Stover N.A."/>
            <person name="Gregory B.D."/>
            <person name="Nowacki M."/>
            <person name="Derisi J."/>
            <person name="Roy S.W."/>
            <person name="Marshall W.F."/>
            <person name="Sood P."/>
        </authorList>
    </citation>
    <scope>NUCLEOTIDE SEQUENCE [LARGE SCALE GENOMIC DNA]</scope>
    <source>
        <strain evidence="3">WM001</strain>
    </source>
</reference>
<dbReference type="SUPFAM" id="SSF57845">
    <property type="entry name" value="B-box zinc-binding domain"/>
    <property type="match status" value="1"/>
</dbReference>
<evidence type="ECO:0000313" key="4">
    <source>
        <dbReference type="Proteomes" id="UP000187209"/>
    </source>
</evidence>
<dbReference type="InterPro" id="IPR000315">
    <property type="entry name" value="Znf_B-box"/>
</dbReference>
<dbReference type="Gene3D" id="3.30.160.60">
    <property type="entry name" value="Classic Zinc Finger"/>
    <property type="match status" value="1"/>
</dbReference>
<evidence type="ECO:0000256" key="1">
    <source>
        <dbReference type="PROSITE-ProRule" id="PRU00024"/>
    </source>
</evidence>
<dbReference type="Pfam" id="PF00643">
    <property type="entry name" value="zf-B_box"/>
    <property type="match status" value="1"/>
</dbReference>
<keyword evidence="4" id="KW-1185">Reference proteome</keyword>
<comment type="caution">
    <text evidence="3">The sequence shown here is derived from an EMBL/GenBank/DDBJ whole genome shotgun (WGS) entry which is preliminary data.</text>
</comment>
<dbReference type="AlphaFoldDB" id="A0A1R2CX81"/>
<dbReference type="GO" id="GO:0008270">
    <property type="term" value="F:zinc ion binding"/>
    <property type="evidence" value="ECO:0007669"/>
    <property type="project" value="UniProtKB-KW"/>
</dbReference>
<dbReference type="Proteomes" id="UP000187209">
    <property type="component" value="Unassembled WGS sequence"/>
</dbReference>
<dbReference type="EMBL" id="MPUH01000040">
    <property type="protein sequence ID" value="OMJ93606.1"/>
    <property type="molecule type" value="Genomic_DNA"/>
</dbReference>
<dbReference type="OrthoDB" id="6105938at2759"/>
<dbReference type="PROSITE" id="PS50119">
    <property type="entry name" value="ZF_BBOX"/>
    <property type="match status" value="1"/>
</dbReference>
<keyword evidence="1" id="KW-0862">Zinc</keyword>
<dbReference type="InterPro" id="IPR047153">
    <property type="entry name" value="TRIM45/56/19-like"/>
</dbReference>
<gene>
    <name evidence="3" type="ORF">SteCoe_3446</name>
</gene>
<evidence type="ECO:0000313" key="3">
    <source>
        <dbReference type="EMBL" id="OMJ93606.1"/>
    </source>
</evidence>
<evidence type="ECO:0000259" key="2">
    <source>
        <dbReference type="PROSITE" id="PS50119"/>
    </source>
</evidence>
<accession>A0A1R2CX81</accession>
<feature type="domain" description="B box-type" evidence="2">
    <location>
        <begin position="20"/>
        <end position="61"/>
    </location>
</feature>
<sequence length="238" mass="26928">MALTKSIGKLSEILSEEPGINLGYCKDHARCNEAFCEMCKYMICPSCLMFGSHQGHKVLDPAKAAQVIRERIAKTQQLGKLAPEYSERFLLDIRDAKIKLAKTQTVAKDQVQESFKSIINTLKRRKEEIEDAVYTHFTDEIEAVDKEEIQWIEKQNLGKKLLEFSNSPDDEMLLNNSFTIMSAIDVLNESSRVKSASLINSVDLTSNIEGKEVGFAQIVRICDSIGKFGEIKNIQYRN</sequence>
<proteinExistence type="predicted"/>
<dbReference type="PANTHER" id="PTHR25462:SF296">
    <property type="entry name" value="MEIOTIC P26, ISOFORM F"/>
    <property type="match status" value="1"/>
</dbReference>
<organism evidence="3 4">
    <name type="scientific">Stentor coeruleus</name>
    <dbReference type="NCBI Taxonomy" id="5963"/>
    <lineage>
        <taxon>Eukaryota</taxon>
        <taxon>Sar</taxon>
        <taxon>Alveolata</taxon>
        <taxon>Ciliophora</taxon>
        <taxon>Postciliodesmatophora</taxon>
        <taxon>Heterotrichea</taxon>
        <taxon>Heterotrichida</taxon>
        <taxon>Stentoridae</taxon>
        <taxon>Stentor</taxon>
    </lineage>
</organism>